<dbReference type="PANTHER" id="PTHR24305:SF78">
    <property type="entry name" value="P450, PUTATIVE (EUROFUNG)-RELATED"/>
    <property type="match status" value="1"/>
</dbReference>
<dbReference type="SUPFAM" id="SSF48264">
    <property type="entry name" value="Cytochrome P450"/>
    <property type="match status" value="1"/>
</dbReference>
<feature type="transmembrane region" description="Helical" evidence="1">
    <location>
        <begin position="77"/>
        <end position="98"/>
    </location>
</feature>
<proteinExistence type="predicted"/>
<evidence type="ECO:0008006" key="4">
    <source>
        <dbReference type="Google" id="ProtNLM"/>
    </source>
</evidence>
<accession>A0ABR3T6I1</accession>
<feature type="transmembrane region" description="Helical" evidence="1">
    <location>
        <begin position="45"/>
        <end position="65"/>
    </location>
</feature>
<dbReference type="InterPro" id="IPR002401">
    <property type="entry name" value="Cyt_P450_E_grp-I"/>
</dbReference>
<dbReference type="EMBL" id="JAJVDC020000012">
    <property type="protein sequence ID" value="KAL1635189.1"/>
    <property type="molecule type" value="Genomic_DNA"/>
</dbReference>
<keyword evidence="1" id="KW-1133">Transmembrane helix</keyword>
<sequence>MDALKASSHLSGTPRELLHALPAWLSSALAGVAFHGLVQFIEIDIFLPHMLFAAILFVIPAFVYIDVGLCSATPRDSAARLVCFALGLAASVLVYRAFFHRLRRFPGPFAARLSKLHAVYLSTNFQYNLELQKQHAQYGDIVRTGIDRESTGPRELSITRASAIPAIINCKKSYFYQHSDWRSERLGLAETRDIDDHQRRKRGWDRALSLKSIAKYDENIQGAAKELVDLLLDSKGKPVDITEYMSWFAYDVMGLVGFGRDFGQLRTRGGDSAVQGLREQMKFLAFMKHIPWVINVALYIPGASGMENFVDSCRQLVVEKKKTWNPDDKSSTTNDILSWLLKAFHDKAPYASPSKYALDEDSRIIVIAGSDTTSGTLANLLYYLVRHPQYYTALQTHLDALFPTKHFSYTRLTDQSDPAADAALTLLDAIIAETLRLKPAIPSGNGRTTPPQGLRIDAETWLPGNVDVYMPQWAIQRDERYFVSPDDFVPERWVPGSGKEDWVREKAAWWPFQSGMYACPGRQLAYMEMRSAVAHVALRFDVGVPEGAEEEVRTFDERTLDTFSLAAPPLRLQFTERKAV</sequence>
<keyword evidence="3" id="KW-1185">Reference proteome</keyword>
<organism evidence="2 3">
    <name type="scientific">Neofusicoccum ribis</name>
    <dbReference type="NCBI Taxonomy" id="45134"/>
    <lineage>
        <taxon>Eukaryota</taxon>
        <taxon>Fungi</taxon>
        <taxon>Dikarya</taxon>
        <taxon>Ascomycota</taxon>
        <taxon>Pezizomycotina</taxon>
        <taxon>Dothideomycetes</taxon>
        <taxon>Dothideomycetes incertae sedis</taxon>
        <taxon>Botryosphaeriales</taxon>
        <taxon>Botryosphaeriaceae</taxon>
        <taxon>Neofusicoccum</taxon>
    </lineage>
</organism>
<dbReference type="Pfam" id="PF00067">
    <property type="entry name" value="p450"/>
    <property type="match status" value="1"/>
</dbReference>
<dbReference type="InterPro" id="IPR036396">
    <property type="entry name" value="Cyt_P450_sf"/>
</dbReference>
<dbReference type="Gene3D" id="1.10.630.10">
    <property type="entry name" value="Cytochrome P450"/>
    <property type="match status" value="1"/>
</dbReference>
<feature type="transmembrane region" description="Helical" evidence="1">
    <location>
        <begin position="20"/>
        <end position="38"/>
    </location>
</feature>
<gene>
    <name evidence="2" type="ORF">SLS56_001943</name>
</gene>
<evidence type="ECO:0000313" key="2">
    <source>
        <dbReference type="EMBL" id="KAL1635189.1"/>
    </source>
</evidence>
<dbReference type="PRINTS" id="PR00385">
    <property type="entry name" value="P450"/>
</dbReference>
<dbReference type="InterPro" id="IPR050121">
    <property type="entry name" value="Cytochrome_P450_monoxygenase"/>
</dbReference>
<dbReference type="PANTHER" id="PTHR24305">
    <property type="entry name" value="CYTOCHROME P450"/>
    <property type="match status" value="1"/>
</dbReference>
<keyword evidence="1" id="KW-0812">Transmembrane</keyword>
<reference evidence="2 3" key="1">
    <citation type="submission" date="2024-02" db="EMBL/GenBank/DDBJ databases">
        <title>De novo assembly and annotation of 12 fungi associated with fruit tree decline syndrome in Ontario, Canada.</title>
        <authorList>
            <person name="Sulman M."/>
            <person name="Ellouze W."/>
            <person name="Ilyukhin E."/>
        </authorList>
    </citation>
    <scope>NUCLEOTIDE SEQUENCE [LARGE SCALE GENOMIC DNA]</scope>
    <source>
        <strain evidence="2 3">M1-105</strain>
    </source>
</reference>
<keyword evidence="1" id="KW-0472">Membrane</keyword>
<dbReference type="CDD" id="cd11061">
    <property type="entry name" value="CYP67-like"/>
    <property type="match status" value="1"/>
</dbReference>
<dbReference type="InterPro" id="IPR001128">
    <property type="entry name" value="Cyt_P450"/>
</dbReference>
<protein>
    <recommendedName>
        <fullName evidence="4">Cytochrome P450</fullName>
    </recommendedName>
</protein>
<evidence type="ECO:0000256" key="1">
    <source>
        <dbReference type="SAM" id="Phobius"/>
    </source>
</evidence>
<name>A0ABR3T6I1_9PEZI</name>
<evidence type="ECO:0000313" key="3">
    <source>
        <dbReference type="Proteomes" id="UP001521116"/>
    </source>
</evidence>
<dbReference type="PRINTS" id="PR00463">
    <property type="entry name" value="EP450I"/>
</dbReference>
<dbReference type="Proteomes" id="UP001521116">
    <property type="component" value="Unassembled WGS sequence"/>
</dbReference>
<comment type="caution">
    <text evidence="2">The sequence shown here is derived from an EMBL/GenBank/DDBJ whole genome shotgun (WGS) entry which is preliminary data.</text>
</comment>